<dbReference type="GO" id="GO:0035458">
    <property type="term" value="P:cellular response to interferon-beta"/>
    <property type="evidence" value="ECO:0007669"/>
    <property type="project" value="TreeGrafter"/>
</dbReference>
<evidence type="ECO:0000256" key="1">
    <source>
        <dbReference type="ARBA" id="ARBA00005429"/>
    </source>
</evidence>
<evidence type="ECO:0000256" key="5">
    <source>
        <dbReference type="SAM" id="Phobius"/>
    </source>
</evidence>
<dbReference type="PANTHER" id="PTHR32341:SF6">
    <property type="entry name" value="IMMUNITY-RELATED GTPASE FAMILY M PROTEIN 2-RELATED"/>
    <property type="match status" value="1"/>
</dbReference>
<dbReference type="AlphaFoldDB" id="A0AAU9Z2U1"/>
<evidence type="ECO:0000313" key="7">
    <source>
        <dbReference type="EMBL" id="CAH6786313.1"/>
    </source>
</evidence>
<dbReference type="Pfam" id="PF05049">
    <property type="entry name" value="IIGP"/>
    <property type="match status" value="1"/>
</dbReference>
<dbReference type="InterPro" id="IPR007743">
    <property type="entry name" value="Immunity-related_GTPase-like"/>
</dbReference>
<dbReference type="GO" id="GO:0045087">
    <property type="term" value="P:innate immune response"/>
    <property type="evidence" value="ECO:0007669"/>
    <property type="project" value="TreeGrafter"/>
</dbReference>
<dbReference type="PANTHER" id="PTHR32341">
    <property type="entry name" value="INTERFERON-INDUCIBLE GTPASE"/>
    <property type="match status" value="1"/>
</dbReference>
<dbReference type="InterPro" id="IPR051515">
    <property type="entry name" value="IRG"/>
</dbReference>
<dbReference type="GO" id="GO:0003924">
    <property type="term" value="F:GTPase activity"/>
    <property type="evidence" value="ECO:0007669"/>
    <property type="project" value="TreeGrafter"/>
</dbReference>
<evidence type="ECO:0000313" key="8">
    <source>
        <dbReference type="Proteomes" id="UP001152836"/>
    </source>
</evidence>
<dbReference type="EMBL" id="CALSGD010001391">
    <property type="protein sequence ID" value="CAH6786313.1"/>
    <property type="molecule type" value="Genomic_DNA"/>
</dbReference>
<keyword evidence="3" id="KW-0378">Hydrolase</keyword>
<comment type="caution">
    <text evidence="7">The sequence shown here is derived from an EMBL/GenBank/DDBJ whole genome shotgun (WGS) entry which is preliminary data.</text>
</comment>
<keyword evidence="4" id="KW-0342">GTP-binding</keyword>
<reference evidence="7" key="1">
    <citation type="submission" date="2022-06" db="EMBL/GenBank/DDBJ databases">
        <authorList>
            <person name="Andreotti S."/>
            <person name="Wyler E."/>
        </authorList>
    </citation>
    <scope>NUCLEOTIDE SEQUENCE</scope>
</reference>
<dbReference type="InterPro" id="IPR027417">
    <property type="entry name" value="P-loop_NTPase"/>
</dbReference>
<dbReference type="GO" id="GO:0000045">
    <property type="term" value="P:autophagosome assembly"/>
    <property type="evidence" value="ECO:0007669"/>
    <property type="project" value="TreeGrafter"/>
</dbReference>
<evidence type="ECO:0000256" key="3">
    <source>
        <dbReference type="ARBA" id="ARBA00022801"/>
    </source>
</evidence>
<evidence type="ECO:0000256" key="4">
    <source>
        <dbReference type="ARBA" id="ARBA00023134"/>
    </source>
</evidence>
<keyword evidence="2" id="KW-0547">Nucleotide-binding</keyword>
<dbReference type="Gene3D" id="3.40.50.300">
    <property type="entry name" value="P-loop containing nucleotide triphosphate hydrolases"/>
    <property type="match status" value="1"/>
</dbReference>
<keyword evidence="8" id="KW-1185">Reference proteome</keyword>
<comment type="similarity">
    <text evidence="1">Belongs to the TRAFAC class dynamin-like GTPase superfamily. IRG family.</text>
</comment>
<dbReference type="Proteomes" id="UP001152836">
    <property type="component" value="Unassembled WGS sequence"/>
</dbReference>
<protein>
    <submittedName>
        <fullName evidence="7">Igtp protein</fullName>
    </submittedName>
</protein>
<gene>
    <name evidence="7" type="primary">Igtp</name>
    <name evidence="7" type="ORF">PHOROB_LOCUS4409</name>
</gene>
<evidence type="ECO:0000256" key="2">
    <source>
        <dbReference type="ARBA" id="ARBA00022741"/>
    </source>
</evidence>
<accession>A0AAU9Z2U1</accession>
<dbReference type="FunFam" id="3.40.50.300:FF:000541">
    <property type="entry name" value="Immunity related GTPase M"/>
    <property type="match status" value="1"/>
</dbReference>
<keyword evidence="5" id="KW-0472">Membrane</keyword>
<proteinExistence type="inferred from homology"/>
<keyword evidence="5" id="KW-0812">Transmembrane</keyword>
<dbReference type="GO" id="GO:0005525">
    <property type="term" value="F:GTP binding"/>
    <property type="evidence" value="ECO:0007669"/>
    <property type="project" value="UniProtKB-KW"/>
</dbReference>
<evidence type="ECO:0000259" key="6">
    <source>
        <dbReference type="PROSITE" id="PS51716"/>
    </source>
</evidence>
<dbReference type="InterPro" id="IPR030385">
    <property type="entry name" value="G_IRG_dom"/>
</dbReference>
<dbReference type="GO" id="GO:0005789">
    <property type="term" value="C:endoplasmic reticulum membrane"/>
    <property type="evidence" value="ECO:0007669"/>
    <property type="project" value="TreeGrafter"/>
</dbReference>
<keyword evidence="5" id="KW-1133">Transmembrane helix</keyword>
<sequence length="405" mass="47538">MMWPSKVWEHFTYFINMVKSFIISPSSKSITASESFYTNQILYSQEVNEKIEQAVKSGNLWNVICVVRYIIQNMSRNPVRIAMTGDSGNGMSSFINALRLIGHEEEDSAPTGVVRTTQEPAQYFSSKFPNVELWDLPGTGVTAQSMENYLEEMKLDNYDLVIIIASEQFSSNHVKLAKAMQRMRRRFYVVWTKLDRDLSSSPLLEPQLLQSIQKNIWENLQKERVKEPPIFLVSNFDPLSHDFPKLRDTLKKDISNIRYTDSLETLSGICDKSINLTSSLKITMSHMYGTDDLQKSFETYKKSFGVDDESLQQLAQRTGTLEMGYRAIQFQDLHKMDWRLKFLMCFPVDMFFKFLAYWWWFGLWNFVVRKFRHQRQRLIIEIVTQDTKTFLRRVLKDNIFPTEVL</sequence>
<name>A0AAU9Z2U1_PHORO</name>
<feature type="domain" description="IRG-type G" evidence="6">
    <location>
        <begin position="77"/>
        <end position="253"/>
    </location>
</feature>
<feature type="transmembrane region" description="Helical" evidence="5">
    <location>
        <begin position="350"/>
        <end position="368"/>
    </location>
</feature>
<dbReference type="PROSITE" id="PS51716">
    <property type="entry name" value="G_IRG"/>
    <property type="match status" value="1"/>
</dbReference>
<organism evidence="7 8">
    <name type="scientific">Phodopus roborovskii</name>
    <name type="common">Roborovski's desert hamster</name>
    <name type="synonym">Cricetulus roborovskii</name>
    <dbReference type="NCBI Taxonomy" id="109678"/>
    <lineage>
        <taxon>Eukaryota</taxon>
        <taxon>Metazoa</taxon>
        <taxon>Chordata</taxon>
        <taxon>Craniata</taxon>
        <taxon>Vertebrata</taxon>
        <taxon>Euteleostomi</taxon>
        <taxon>Mammalia</taxon>
        <taxon>Eutheria</taxon>
        <taxon>Euarchontoglires</taxon>
        <taxon>Glires</taxon>
        <taxon>Rodentia</taxon>
        <taxon>Myomorpha</taxon>
        <taxon>Muroidea</taxon>
        <taxon>Cricetidae</taxon>
        <taxon>Cricetinae</taxon>
        <taxon>Phodopus</taxon>
    </lineage>
</organism>
<dbReference type="SUPFAM" id="SSF52540">
    <property type="entry name" value="P-loop containing nucleoside triphosphate hydrolases"/>
    <property type="match status" value="1"/>
</dbReference>